<organism evidence="2 3">
    <name type="scientific">Pseudobdellovibrio exovorus JSS</name>
    <dbReference type="NCBI Taxonomy" id="1184267"/>
    <lineage>
        <taxon>Bacteria</taxon>
        <taxon>Pseudomonadati</taxon>
        <taxon>Bdellovibrionota</taxon>
        <taxon>Bdellovibrionia</taxon>
        <taxon>Bdellovibrionales</taxon>
        <taxon>Pseudobdellovibrionaceae</taxon>
        <taxon>Pseudobdellovibrio</taxon>
    </lineage>
</organism>
<evidence type="ECO:0000313" key="3">
    <source>
        <dbReference type="Proteomes" id="UP000012040"/>
    </source>
</evidence>
<accession>M4V800</accession>
<dbReference type="KEGG" id="bex:A11Q_1286"/>
<dbReference type="RefSeq" id="WP_015469992.1">
    <property type="nucleotide sequence ID" value="NC_020813.1"/>
</dbReference>
<keyword evidence="3" id="KW-1185">Reference proteome</keyword>
<dbReference type="InterPro" id="IPR036104">
    <property type="entry name" value="BFN_sf"/>
</dbReference>
<dbReference type="Proteomes" id="UP000012040">
    <property type="component" value="Chromosome"/>
</dbReference>
<dbReference type="PROSITE" id="PS51658">
    <property type="entry name" value="BFN"/>
    <property type="match status" value="1"/>
</dbReference>
<evidence type="ECO:0000313" key="2">
    <source>
        <dbReference type="EMBL" id="AGH95502.1"/>
    </source>
</evidence>
<feature type="domain" description="BFN" evidence="1">
    <location>
        <begin position="34"/>
        <end position="164"/>
    </location>
</feature>
<gene>
    <name evidence="2" type="ORF">A11Q_1286</name>
</gene>
<dbReference type="eggNOG" id="ENOG5032IQY">
    <property type="taxonomic scope" value="Bacteria"/>
</dbReference>
<protein>
    <recommendedName>
        <fullName evidence="1">BFN domain-containing protein</fullName>
    </recommendedName>
</protein>
<dbReference type="Gene3D" id="3.10.690.10">
    <property type="entry name" value="Bifunctional nuclease domain"/>
    <property type="match status" value="1"/>
</dbReference>
<dbReference type="PATRIC" id="fig|1184267.3.peg.1304"/>
<dbReference type="SUPFAM" id="SSF103256">
    <property type="entry name" value="Hypothetical protein TM0160"/>
    <property type="match status" value="1"/>
</dbReference>
<dbReference type="HOGENOM" id="CLU_1458583_0_0_7"/>
<evidence type="ECO:0000259" key="1">
    <source>
        <dbReference type="PROSITE" id="PS51658"/>
    </source>
</evidence>
<dbReference type="AlphaFoldDB" id="M4V800"/>
<dbReference type="Pfam" id="PF02577">
    <property type="entry name" value="BFN_dom"/>
    <property type="match status" value="1"/>
</dbReference>
<name>M4V800_9BACT</name>
<proteinExistence type="predicted"/>
<dbReference type="InterPro" id="IPR003729">
    <property type="entry name" value="Bi_nuclease_dom"/>
</dbReference>
<dbReference type="GO" id="GO:0004518">
    <property type="term" value="F:nuclease activity"/>
    <property type="evidence" value="ECO:0007669"/>
    <property type="project" value="InterPro"/>
</dbReference>
<dbReference type="OrthoDB" id="5292145at2"/>
<reference evidence="2 3" key="1">
    <citation type="journal article" date="2013" name="ISME J.">
        <title>By their genes ye shall know them: genomic signatures of predatory bacteria.</title>
        <authorList>
            <person name="Pasternak Z."/>
            <person name="Pietrokovski S."/>
            <person name="Rotem O."/>
            <person name="Gophna U."/>
            <person name="Lurie-Weinberger M.N."/>
            <person name="Jurkevitch E."/>
        </authorList>
    </citation>
    <scope>NUCLEOTIDE SEQUENCE [LARGE SCALE GENOMIC DNA]</scope>
    <source>
        <strain evidence="2 3">JSS</strain>
    </source>
</reference>
<dbReference type="STRING" id="1184267.A11Q_1286"/>
<dbReference type="EMBL" id="CP003537">
    <property type="protein sequence ID" value="AGH95502.1"/>
    <property type="molecule type" value="Genomic_DNA"/>
</dbReference>
<sequence>MTSDKPHKPTSDITADILFTRPQDENINFDEKDLVELFPYGLSLTNDASRPFMILKDKSGEMVLPVPINQIEAGVTLTQSAQAATPVSTHQFSTRLLESLDIKIERCVFVEIKGVHQYVRLYMSGHPQYQSMKFRADEVMSLCIHLKVSLLATKNFINRSKVMSAEIVGLAQGVVNNPLLLAKSHQYLM</sequence>